<evidence type="ECO:0000256" key="1">
    <source>
        <dbReference type="SAM" id="MobiDB-lite"/>
    </source>
</evidence>
<proteinExistence type="predicted"/>
<keyword evidence="4" id="KW-1185">Reference proteome</keyword>
<dbReference type="Proteomes" id="UP000326678">
    <property type="component" value="Chromosome Gxm2"/>
</dbReference>
<reference evidence="3 4" key="1">
    <citation type="submission" date="2019-10" db="EMBL/GenBank/DDBJ databases">
        <title>Genomic and transcriptomic insights into the perfect genentic adaptation of a filamentous nitrogen-fixing cyanobacterium to rice fields.</title>
        <authorList>
            <person name="Chen Z."/>
        </authorList>
    </citation>
    <scope>NUCLEOTIDE SEQUENCE [LARGE SCALE GENOMIC DNA]</scope>
    <source>
        <strain evidence="3">CCNUC1</strain>
    </source>
</reference>
<dbReference type="AlphaFoldDB" id="A0A5P8WB74"/>
<dbReference type="Pfam" id="PF19247">
    <property type="entry name" value="DUF5895"/>
    <property type="match status" value="1"/>
</dbReference>
<sequence>MEFWFQLAKIMPKSQTQPNTSATEETVATPAQSETPQQNVQNGANIQKRKSAISKFANPEYNAPISNICICQVINHMEAEKVGLFIKDKYLAGINWQGQEPTHKHTFSSGTPEMGVLLQSPRMHILDVSPRYIEQRDDGKIVGVYESPDGYEMYQALGKDAAVLRRFYLLQLVDENNNNLHSVPIVLSIKGVASSKFGEAYKQFQRELEVAFARFTDTTVAEKRAEFHRLGAFQPTFTPSLEPKEAVNQRDKSWVAVVTSYKSPNPDGSDFLEFFSEGKEIDIQTTMQANPEFSHRIGKTSTVVAEHNRLIGAADMPIAALPPSTGGHDYTAYSTEMEQLPY</sequence>
<dbReference type="EMBL" id="CP045227">
    <property type="protein sequence ID" value="QFS49842.1"/>
    <property type="molecule type" value="Genomic_DNA"/>
</dbReference>
<dbReference type="RefSeq" id="WP_225892695.1">
    <property type="nucleotide sequence ID" value="NZ_CP045227.1"/>
</dbReference>
<evidence type="ECO:0000313" key="4">
    <source>
        <dbReference type="Proteomes" id="UP000326678"/>
    </source>
</evidence>
<accession>A0A5P8WB74</accession>
<feature type="region of interest" description="Disordered" evidence="1">
    <location>
        <begin position="14"/>
        <end position="45"/>
    </location>
</feature>
<protein>
    <recommendedName>
        <fullName evidence="2">DUF5895 domain-containing protein</fullName>
    </recommendedName>
</protein>
<gene>
    <name evidence="3" type="ORF">GXM_07336</name>
</gene>
<name>A0A5P8WB74_9NOSO</name>
<evidence type="ECO:0000313" key="3">
    <source>
        <dbReference type="EMBL" id="QFS49842.1"/>
    </source>
</evidence>
<dbReference type="InterPro" id="IPR045414">
    <property type="entry name" value="DUF5895"/>
</dbReference>
<feature type="domain" description="DUF5895" evidence="2">
    <location>
        <begin position="55"/>
        <end position="204"/>
    </location>
</feature>
<evidence type="ECO:0000259" key="2">
    <source>
        <dbReference type="Pfam" id="PF19247"/>
    </source>
</evidence>
<dbReference type="KEGG" id="nsh:GXM_07336"/>
<organism evidence="3 4">
    <name type="scientific">Nostoc sphaeroides CCNUC1</name>
    <dbReference type="NCBI Taxonomy" id="2653204"/>
    <lineage>
        <taxon>Bacteria</taxon>
        <taxon>Bacillati</taxon>
        <taxon>Cyanobacteriota</taxon>
        <taxon>Cyanophyceae</taxon>
        <taxon>Nostocales</taxon>
        <taxon>Nostocaceae</taxon>
        <taxon>Nostoc</taxon>
    </lineage>
</organism>